<dbReference type="InterPro" id="IPR013783">
    <property type="entry name" value="Ig-like_fold"/>
</dbReference>
<evidence type="ECO:0000313" key="2">
    <source>
        <dbReference type="EMBL" id="HER96576.1"/>
    </source>
</evidence>
<protein>
    <submittedName>
        <fullName evidence="2">Uncharacterized protein</fullName>
    </submittedName>
</protein>
<feature type="region of interest" description="Disordered" evidence="1">
    <location>
        <begin position="556"/>
        <end position="606"/>
    </location>
</feature>
<evidence type="ECO:0000256" key="1">
    <source>
        <dbReference type="SAM" id="MobiDB-lite"/>
    </source>
</evidence>
<sequence>MCKRLTFGLLVGLITGSISHWAYGQEIERRHVPSQERVDPLERRRDDIDGNNVRATITNWLQTAQSGNPGDFWYEWPKNTRRIYVALTQLWVGAQVKANTGTNPGQTLYIVDVADFRQNRFGGTNSWTFEPIKGYVNPAGSAYGIAQSDEPDSWPPFWPDKLADRNDPGWRGSWNGFFGKNIFNADQEFFFKAGDDQYDRYLSAYRPDSTDPSRGGLGLIVDSRIMAWSQILIDDVVFLLYEVKNDGTEDLERVGFTIWLADCVGGDCGDDIPFFDILEDVAFMTDRDGVGDQNFGTDPVGVAAFAFLETPGNALDRIDNDADGSTGNPDCTVAECNSPVVRAEFLEGEDPLNGIDDNGNGLIDENASHIPFTNELGSSPGVGFADGIDNDGDGEEGSSVVTQEMIDQAASDRWRRWPPAFEADPFFDQLVEGVRLRDLPGFERVRVHLIDVGPEDLGMKFKDGIDNDDTAAKDPCRGEPGSPRVTQEMVDQAAQDPYGRYPVFVRRNGRLQWCTILHQVGPEDLGKPYKDCLDNDGNGAVDEGIDENIDEMIDERRDDGIDNDGDWNLLRDDTGLDGVPNTGDPGEDDSCPTSGAGTSFPGERNIDKTDVAESDQIGITNVRIFPAGSLNLTQTPDQTLFNRFMIPGFLDLERPPAGDNDLAVSSGLFPLTAGQIERISLAVILAANRSEALKGRDYALSAYAEDYQFAQAPLTPTVVAVPGDGRVTLYWDSKAEESVDSYLESIGLDGRDFEGYRIYRATDPAFLDALVITDGFGNLTFRKPIAQFDLKNGITGFHPIDINGIKFYLGNDNGIRHVFVDTTVTNGITYYYAVTAYDRGVAEINIAPTETPIRIRRLPDGTIQTGPNVVRVTPTAPVAGYRNAELENVDGFLPRVAGFTTSRIAYQIIDPRAVREGARYRIVFEDTLIAGTRTTPDTLTTKNFSLIDITDAARPDTLIRRSTAFKPGQEVPIVDGFQLIFFPDPYVVQDRASSGWNNPDVFAPVMEPFVQPPFIKGLRNPADYRIEIVADGSVMSEPLRIGAQTIPARPTNVRVINIATGQPVKFAFLDRDNTDGGVLSTTPARFTASPGANPPASDFLVLIEPLPDGREGVTWRISLDFTQSDRRNPREGDVATLITRKPFLSSDVFEFTAKGPTVDRERARQLLDQIQVVPNPYIATNRFEAQNPFTTGRGPRAIHFIHLPPQATVRIFTVGGRLVRTLRLNEGANDGLDAASLLNGTLVWDLLTEDGLEVSYGVYLYHVEAPGIGEKTGTFAIIK</sequence>
<comment type="caution">
    <text evidence="2">The sequence shown here is derived from an EMBL/GenBank/DDBJ whole genome shotgun (WGS) entry which is preliminary data.</text>
</comment>
<dbReference type="Gene3D" id="2.60.40.10">
    <property type="entry name" value="Immunoglobulins"/>
    <property type="match status" value="1"/>
</dbReference>
<accession>A0A7V2F6P2</accession>
<dbReference type="Gene3D" id="2.60.40.4070">
    <property type="match status" value="1"/>
</dbReference>
<organism evidence="2">
    <name type="scientific">Rhodothermus marinus</name>
    <name type="common">Rhodothermus obamensis</name>
    <dbReference type="NCBI Taxonomy" id="29549"/>
    <lineage>
        <taxon>Bacteria</taxon>
        <taxon>Pseudomonadati</taxon>
        <taxon>Rhodothermota</taxon>
        <taxon>Rhodothermia</taxon>
        <taxon>Rhodothermales</taxon>
        <taxon>Rhodothermaceae</taxon>
        <taxon>Rhodothermus</taxon>
    </lineage>
</organism>
<reference evidence="2" key="1">
    <citation type="journal article" date="2020" name="mSystems">
        <title>Genome- and Community-Level Interaction Insights into Carbon Utilization and Element Cycling Functions of Hydrothermarchaeota in Hydrothermal Sediment.</title>
        <authorList>
            <person name="Zhou Z."/>
            <person name="Liu Y."/>
            <person name="Xu W."/>
            <person name="Pan J."/>
            <person name="Luo Z.H."/>
            <person name="Li M."/>
        </authorList>
    </citation>
    <scope>NUCLEOTIDE SEQUENCE [LARGE SCALE GENOMIC DNA]</scope>
    <source>
        <strain evidence="2">SpSt-143</strain>
    </source>
</reference>
<proteinExistence type="predicted"/>
<name>A0A7V2F6P2_RHOMR</name>
<dbReference type="EMBL" id="DSGB01000006">
    <property type="protein sequence ID" value="HER96576.1"/>
    <property type="molecule type" value="Genomic_DNA"/>
</dbReference>
<gene>
    <name evidence="2" type="ORF">ENO59_08685</name>
</gene>
<dbReference type="AlphaFoldDB" id="A0A7V2F6P2"/>